<evidence type="ECO:0000313" key="2">
    <source>
        <dbReference type="EMBL" id="ABE36475.1"/>
    </source>
</evidence>
<evidence type="ECO:0000313" key="3">
    <source>
        <dbReference type="Proteomes" id="UP000001817"/>
    </source>
</evidence>
<dbReference type="Proteomes" id="UP000001817">
    <property type="component" value="Chromosome 3"/>
</dbReference>
<protein>
    <submittedName>
        <fullName evidence="2">Uncharacterized protein</fullName>
    </submittedName>
</protein>
<dbReference type="AlphaFoldDB" id="Q13HG4"/>
<gene>
    <name evidence="2" type="ORF">Bxe_C0577</name>
</gene>
<reference evidence="2 3" key="1">
    <citation type="journal article" date="2006" name="Proc. Natl. Acad. Sci. U.S.A.">
        <title>Burkholderia xenovorans LB400 harbors a multi-replicon, 9.73-Mbp genome shaped for versatility.</title>
        <authorList>
            <person name="Chain P.S."/>
            <person name="Denef V.J."/>
            <person name="Konstantinidis K.T."/>
            <person name="Vergez L.M."/>
            <person name="Agullo L."/>
            <person name="Reyes V.L."/>
            <person name="Hauser L."/>
            <person name="Cordova M."/>
            <person name="Gomez L."/>
            <person name="Gonzalez M."/>
            <person name="Land M."/>
            <person name="Lao V."/>
            <person name="Larimer F."/>
            <person name="LiPuma J.J."/>
            <person name="Mahenthiralingam E."/>
            <person name="Malfatti S.A."/>
            <person name="Marx C.J."/>
            <person name="Parnell J.J."/>
            <person name="Ramette A."/>
            <person name="Richardson P."/>
            <person name="Seeger M."/>
            <person name="Smith D."/>
            <person name="Spilker T."/>
            <person name="Sul W.J."/>
            <person name="Tsoi T.V."/>
            <person name="Ulrich L.E."/>
            <person name="Zhulin I.B."/>
            <person name="Tiedje J.M."/>
        </authorList>
    </citation>
    <scope>NUCLEOTIDE SEQUENCE [LARGE SCALE GENOMIC DNA]</scope>
    <source>
        <strain evidence="2 3">LB400</strain>
    </source>
</reference>
<feature type="coiled-coil region" evidence="1">
    <location>
        <begin position="4"/>
        <end position="31"/>
    </location>
</feature>
<dbReference type="RefSeq" id="WP_011493731.1">
    <property type="nucleotide sequence ID" value="NC_007953.1"/>
</dbReference>
<organism evidence="2 3">
    <name type="scientific">Paraburkholderia xenovorans (strain LB400)</name>
    <dbReference type="NCBI Taxonomy" id="266265"/>
    <lineage>
        <taxon>Bacteria</taxon>
        <taxon>Pseudomonadati</taxon>
        <taxon>Pseudomonadota</taxon>
        <taxon>Betaproteobacteria</taxon>
        <taxon>Burkholderiales</taxon>
        <taxon>Burkholderiaceae</taxon>
        <taxon>Paraburkholderia</taxon>
    </lineage>
</organism>
<sequence>MAAGERFSRDLEKQREVAERAEERLRASEKRALLEIDREQSTATKVQKKLDEAVRFLLSWPSALSGMA</sequence>
<dbReference type="KEGG" id="bxe:Bxe_C0577"/>
<keyword evidence="3" id="KW-1185">Reference proteome</keyword>
<name>Q13HG4_PARXL</name>
<accession>Q13HG4</accession>
<proteinExistence type="predicted"/>
<keyword evidence="1" id="KW-0175">Coiled coil</keyword>
<evidence type="ECO:0000256" key="1">
    <source>
        <dbReference type="SAM" id="Coils"/>
    </source>
</evidence>
<dbReference type="PATRIC" id="fig|266265.5.peg.8336"/>
<dbReference type="STRING" id="266265.Bxe_C0577"/>
<dbReference type="EMBL" id="CP000272">
    <property type="protein sequence ID" value="ABE36475.1"/>
    <property type="molecule type" value="Genomic_DNA"/>
</dbReference>